<dbReference type="Proteomes" id="UP001500843">
    <property type="component" value="Unassembled WGS sequence"/>
</dbReference>
<proteinExistence type="inferred from homology"/>
<evidence type="ECO:0000256" key="3">
    <source>
        <dbReference type="SAM" id="Phobius"/>
    </source>
</evidence>
<evidence type="ECO:0000256" key="2">
    <source>
        <dbReference type="SAM" id="MobiDB-lite"/>
    </source>
</evidence>
<feature type="transmembrane region" description="Helical" evidence="3">
    <location>
        <begin position="66"/>
        <end position="86"/>
    </location>
</feature>
<dbReference type="RefSeq" id="WP_253872654.1">
    <property type="nucleotide sequence ID" value="NZ_BAABHM010000036.1"/>
</dbReference>
<keyword evidence="3" id="KW-0472">Membrane</keyword>
<keyword evidence="3" id="KW-0812">Transmembrane</keyword>
<keyword evidence="3" id="KW-1133">Transmembrane helix</keyword>
<evidence type="ECO:0000313" key="5">
    <source>
        <dbReference type="Proteomes" id="UP001500843"/>
    </source>
</evidence>
<evidence type="ECO:0000313" key="4">
    <source>
        <dbReference type="EMBL" id="GAA4724325.1"/>
    </source>
</evidence>
<feature type="transmembrane region" description="Helical" evidence="3">
    <location>
        <begin position="6"/>
        <end position="28"/>
    </location>
</feature>
<gene>
    <name evidence="4" type="ORF">GCM10023198_56700</name>
</gene>
<dbReference type="PANTHER" id="PTHR34703">
    <property type="entry name" value="ANTIPORTER SUBUNIT MNHG2-RELATED"/>
    <property type="match status" value="1"/>
</dbReference>
<accession>A0ABP8YB93</accession>
<comment type="similarity">
    <text evidence="1">Belongs to the CPA3 antiporters (TC 2.A.63) subunit G family.</text>
</comment>
<dbReference type="PANTHER" id="PTHR34703:SF1">
    <property type="entry name" value="ANTIPORTER SUBUNIT MNHG2-RELATED"/>
    <property type="match status" value="1"/>
</dbReference>
<reference evidence="5" key="1">
    <citation type="journal article" date="2019" name="Int. J. Syst. Evol. Microbiol.">
        <title>The Global Catalogue of Microorganisms (GCM) 10K type strain sequencing project: providing services to taxonomists for standard genome sequencing and annotation.</title>
        <authorList>
            <consortium name="The Broad Institute Genomics Platform"/>
            <consortium name="The Broad Institute Genome Sequencing Center for Infectious Disease"/>
            <person name="Wu L."/>
            <person name="Ma J."/>
        </authorList>
    </citation>
    <scope>NUCLEOTIDE SEQUENCE [LARGE SCALE GENOMIC DNA]</scope>
    <source>
        <strain evidence="5">JCM 17975</strain>
    </source>
</reference>
<feature type="region of interest" description="Disordered" evidence="2">
    <location>
        <begin position="106"/>
        <end position="128"/>
    </location>
</feature>
<dbReference type="InterPro" id="IPR005133">
    <property type="entry name" value="PhaG_MnhG_YufB"/>
</dbReference>
<name>A0ABP8YB93_9MICO</name>
<keyword evidence="5" id="KW-1185">Reference proteome</keyword>
<dbReference type="NCBIfam" id="TIGR01300">
    <property type="entry name" value="CPA3_mnhG_phaG"/>
    <property type="match status" value="1"/>
</dbReference>
<evidence type="ECO:0008006" key="6">
    <source>
        <dbReference type="Google" id="ProtNLM"/>
    </source>
</evidence>
<dbReference type="Pfam" id="PF03334">
    <property type="entry name" value="PhaG_MnhG_YufB"/>
    <property type="match status" value="1"/>
</dbReference>
<comment type="caution">
    <text evidence="4">The sequence shown here is derived from an EMBL/GenBank/DDBJ whole genome shotgun (WGS) entry which is preliminary data.</text>
</comment>
<dbReference type="EMBL" id="BAABHM010000036">
    <property type="protein sequence ID" value="GAA4724325.1"/>
    <property type="molecule type" value="Genomic_DNA"/>
</dbReference>
<sequence length="128" mass="13199">MTVVTDVAAAVCLLLGAFFSFSAGVGVVRFDNLLSRMHVVAKPQVLGMLLLLAGVALRLLDWTSATMLLLVAVFQLLTTPVGAHMVGRAGLRTGNVAPVLLQAKGDQPVDPLKPEPNADSSAPGGPGQ</sequence>
<evidence type="ECO:0000256" key="1">
    <source>
        <dbReference type="ARBA" id="ARBA00008404"/>
    </source>
</evidence>
<organism evidence="4 5">
    <name type="scientific">Promicromonospora umidemergens</name>
    <dbReference type="NCBI Taxonomy" id="629679"/>
    <lineage>
        <taxon>Bacteria</taxon>
        <taxon>Bacillati</taxon>
        <taxon>Actinomycetota</taxon>
        <taxon>Actinomycetes</taxon>
        <taxon>Micrococcales</taxon>
        <taxon>Promicromonosporaceae</taxon>
        <taxon>Promicromonospora</taxon>
    </lineage>
</organism>
<protein>
    <recommendedName>
        <fullName evidence="6">Multisubunit sodium/proton antiporter MrpG subunit</fullName>
    </recommendedName>
</protein>